<organism evidence="11 12">
    <name type="scientific">Plasmodium yoelii 17X</name>
    <dbReference type="NCBI Taxonomy" id="1323249"/>
    <lineage>
        <taxon>Eukaryota</taxon>
        <taxon>Sar</taxon>
        <taxon>Alveolata</taxon>
        <taxon>Apicomplexa</taxon>
        <taxon>Aconoidasida</taxon>
        <taxon>Haemosporida</taxon>
        <taxon>Plasmodiidae</taxon>
        <taxon>Plasmodium</taxon>
        <taxon>Plasmodium (Vinckeia)</taxon>
    </lineage>
</organism>
<evidence type="ECO:0000259" key="10">
    <source>
        <dbReference type="Pfam" id="PF04696"/>
    </source>
</evidence>
<evidence type="ECO:0000256" key="5">
    <source>
        <dbReference type="ARBA" id="ARBA00023163"/>
    </source>
</evidence>
<dbReference type="GO" id="GO:0008380">
    <property type="term" value="P:RNA splicing"/>
    <property type="evidence" value="ECO:0007669"/>
    <property type="project" value="UniProtKB-KW"/>
</dbReference>
<reference evidence="11 12" key="1">
    <citation type="submission" date="2013-11" db="EMBL/GenBank/DDBJ databases">
        <title>The Genome Sequence of Plasmodium yoelii 17X.</title>
        <authorList>
            <consortium name="The Broad Institute Genomics Platform"/>
            <consortium name="The Broad Institute Genome Sequencing Center for Infectious Disease"/>
            <person name="Neafsey D."/>
            <person name="Adams J."/>
            <person name="Walker B."/>
            <person name="Young S.K."/>
            <person name="Zeng Q."/>
            <person name="Gargeya S."/>
            <person name="Fitzgerald M."/>
            <person name="Haas B."/>
            <person name="Abouelleil A."/>
            <person name="Alvarado L."/>
            <person name="Chapman S.B."/>
            <person name="Gainer-Dewar J."/>
            <person name="Goldberg J."/>
            <person name="Griggs A."/>
            <person name="Gujja S."/>
            <person name="Hansen M."/>
            <person name="Howarth C."/>
            <person name="Imamovic A."/>
            <person name="Ireland A."/>
            <person name="Larimer J."/>
            <person name="McCowan C."/>
            <person name="Murphy C."/>
            <person name="Pearson M."/>
            <person name="Poon T.W."/>
            <person name="Priest M."/>
            <person name="Roberts A."/>
            <person name="Saif S."/>
            <person name="Shea T."/>
            <person name="Sykes S."/>
            <person name="Wortman J."/>
            <person name="Nusbaum C."/>
            <person name="Birren B."/>
        </authorList>
    </citation>
    <scope>NUCLEOTIDE SEQUENCE [LARGE SCALE GENOMIC DNA]</scope>
    <source>
        <strain evidence="11 12">17X</strain>
    </source>
</reference>
<dbReference type="Pfam" id="PF04696">
    <property type="entry name" value="Pinin_SDK_memA"/>
    <property type="match status" value="1"/>
</dbReference>
<gene>
    <name evidence="11" type="ORF">YYC_01291</name>
</gene>
<dbReference type="GO" id="GO:0006397">
    <property type="term" value="P:mRNA processing"/>
    <property type="evidence" value="ECO:0007669"/>
    <property type="project" value="UniProtKB-KW"/>
</dbReference>
<dbReference type="PANTHER" id="PTHR12707">
    <property type="entry name" value="PINN"/>
    <property type="match status" value="1"/>
</dbReference>
<evidence type="ECO:0000256" key="2">
    <source>
        <dbReference type="ARBA" id="ARBA00010386"/>
    </source>
</evidence>
<feature type="compositionally biased region" description="Acidic residues" evidence="9">
    <location>
        <begin position="294"/>
        <end position="326"/>
    </location>
</feature>
<dbReference type="InterPro" id="IPR039853">
    <property type="entry name" value="Pinin"/>
</dbReference>
<dbReference type="InterPro" id="IPR006786">
    <property type="entry name" value="Pinin_SDK_MemA"/>
</dbReference>
<keyword evidence="7" id="KW-0539">Nucleus</keyword>
<sequence length="351" mass="42241">MKKYLSEENKLKITIRKDYFERENIKTKILNNINRLTHLCLDEKKDLPKNESKKRGSRNENLENCPNFEIEKRPKLNEDETTVTRNKRLLQNFLFDHLKKAKDALEDEKTNKTIIMQQTQNKRVEAKLLEEKKKIEKNEIFDIEKKTNVLINDIKMIEKNIKKNEGKFMKMSLINHYDKMKNFISTNTSPTIFWSPLKFNEKMKTLQKATHEFINKKIEEIELANYEVEFEEEHWVKEFQNLTEIIKRKSLENGEGKNEESEKNDEKSEEKSEGKNEEKEDEEEDEKSEGKNDEENDEKNDEKNDEENDEEEDEKNDEENDEEEDEKNDKKNDEEEDKKNDEEDEKNEEVN</sequence>
<keyword evidence="4" id="KW-0805">Transcription regulation</keyword>
<comment type="similarity">
    <text evidence="2">Belongs to the pinin family.</text>
</comment>
<evidence type="ECO:0000256" key="4">
    <source>
        <dbReference type="ARBA" id="ARBA00023015"/>
    </source>
</evidence>
<dbReference type="PANTHER" id="PTHR12707:SF0">
    <property type="entry name" value="PININ"/>
    <property type="match status" value="1"/>
</dbReference>
<keyword evidence="12" id="KW-1185">Reference proteome</keyword>
<name>V7PP36_PLAYE</name>
<keyword evidence="3" id="KW-0507">mRNA processing</keyword>
<evidence type="ECO:0000313" key="11">
    <source>
        <dbReference type="EMBL" id="ETB61386.1"/>
    </source>
</evidence>
<evidence type="ECO:0000256" key="7">
    <source>
        <dbReference type="ARBA" id="ARBA00023242"/>
    </source>
</evidence>
<dbReference type="EMBL" id="KI635736">
    <property type="protein sequence ID" value="ETB61386.1"/>
    <property type="molecule type" value="Genomic_DNA"/>
</dbReference>
<comment type="subcellular location">
    <subcellularLocation>
        <location evidence="1">Nucleus</location>
    </subcellularLocation>
</comment>
<evidence type="ECO:0000256" key="8">
    <source>
        <dbReference type="SAM" id="Coils"/>
    </source>
</evidence>
<dbReference type="GO" id="GO:0071013">
    <property type="term" value="C:catalytic step 2 spliceosome"/>
    <property type="evidence" value="ECO:0007669"/>
    <property type="project" value="TreeGrafter"/>
</dbReference>
<feature type="compositionally biased region" description="Acidic residues" evidence="9">
    <location>
        <begin position="342"/>
        <end position="351"/>
    </location>
</feature>
<evidence type="ECO:0000256" key="6">
    <source>
        <dbReference type="ARBA" id="ARBA00023187"/>
    </source>
</evidence>
<dbReference type="OrthoDB" id="330772at2759"/>
<evidence type="ECO:0000256" key="9">
    <source>
        <dbReference type="SAM" id="MobiDB-lite"/>
    </source>
</evidence>
<keyword evidence="5" id="KW-0804">Transcription</keyword>
<feature type="compositionally biased region" description="Basic and acidic residues" evidence="9">
    <location>
        <begin position="253"/>
        <end position="278"/>
    </location>
</feature>
<evidence type="ECO:0000256" key="3">
    <source>
        <dbReference type="ARBA" id="ARBA00022664"/>
    </source>
</evidence>
<dbReference type="AlphaFoldDB" id="V7PP36"/>
<feature type="region of interest" description="Disordered" evidence="9">
    <location>
        <begin position="253"/>
        <end position="351"/>
    </location>
</feature>
<evidence type="ECO:0000256" key="1">
    <source>
        <dbReference type="ARBA" id="ARBA00004123"/>
    </source>
</evidence>
<feature type="domain" description="Pinin/SDK/MemA protein" evidence="10">
    <location>
        <begin position="81"/>
        <end position="211"/>
    </location>
</feature>
<evidence type="ECO:0000313" key="12">
    <source>
        <dbReference type="Proteomes" id="UP000018538"/>
    </source>
</evidence>
<keyword evidence="6" id="KW-0508">mRNA splicing</keyword>
<protein>
    <recommendedName>
        <fullName evidence="10">Pinin/SDK/MemA protein domain-containing protein</fullName>
    </recommendedName>
</protein>
<feature type="coiled-coil region" evidence="8">
    <location>
        <begin position="102"/>
        <end position="146"/>
    </location>
</feature>
<feature type="compositionally biased region" description="Basic and acidic residues" evidence="9">
    <location>
        <begin position="327"/>
        <end position="341"/>
    </location>
</feature>
<keyword evidence="8" id="KW-0175">Coiled coil</keyword>
<dbReference type="Proteomes" id="UP000018538">
    <property type="component" value="Unassembled WGS sequence"/>
</dbReference>
<proteinExistence type="inferred from homology"/>
<accession>V7PP36</accession>